<dbReference type="GO" id="GO:0016491">
    <property type="term" value="F:oxidoreductase activity"/>
    <property type="evidence" value="ECO:0007669"/>
    <property type="project" value="UniProtKB-KW"/>
</dbReference>
<evidence type="ECO:0000256" key="2">
    <source>
        <dbReference type="ARBA" id="ARBA00023004"/>
    </source>
</evidence>
<reference evidence="8" key="1">
    <citation type="submission" date="2023-05" db="EMBL/GenBank/DDBJ databases">
        <title>Nepenthes gracilis genome sequencing.</title>
        <authorList>
            <person name="Fukushima K."/>
        </authorList>
    </citation>
    <scope>NUCLEOTIDE SEQUENCE</scope>
    <source>
        <strain evidence="8">SING2019-196</strain>
    </source>
</reference>
<dbReference type="Pfam" id="PF03171">
    <property type="entry name" value="2OG-FeII_Oxy"/>
    <property type="match status" value="1"/>
</dbReference>
<evidence type="ECO:0000256" key="6">
    <source>
        <dbReference type="RuleBase" id="RU003682"/>
    </source>
</evidence>
<dbReference type="Gene3D" id="2.60.120.330">
    <property type="entry name" value="B-lactam Antibiotic, Isopenicillin N Synthase, Chain"/>
    <property type="match status" value="1"/>
</dbReference>
<dbReference type="Proteomes" id="UP001279734">
    <property type="component" value="Unassembled WGS sequence"/>
</dbReference>
<keyword evidence="2 6" id="KW-0408">Iron</keyword>
<evidence type="ECO:0000256" key="5">
    <source>
        <dbReference type="ARBA" id="ARBA00076740"/>
    </source>
</evidence>
<evidence type="ECO:0000313" key="8">
    <source>
        <dbReference type="EMBL" id="GMH14937.1"/>
    </source>
</evidence>
<organism evidence="8 9">
    <name type="scientific">Nepenthes gracilis</name>
    <name type="common">Slender pitcher plant</name>
    <dbReference type="NCBI Taxonomy" id="150966"/>
    <lineage>
        <taxon>Eukaryota</taxon>
        <taxon>Viridiplantae</taxon>
        <taxon>Streptophyta</taxon>
        <taxon>Embryophyta</taxon>
        <taxon>Tracheophyta</taxon>
        <taxon>Spermatophyta</taxon>
        <taxon>Magnoliopsida</taxon>
        <taxon>eudicotyledons</taxon>
        <taxon>Gunneridae</taxon>
        <taxon>Pentapetalae</taxon>
        <taxon>Caryophyllales</taxon>
        <taxon>Nepenthaceae</taxon>
        <taxon>Nepenthes</taxon>
    </lineage>
</organism>
<name>A0AAD3XRL4_NEPGR</name>
<evidence type="ECO:0000256" key="3">
    <source>
        <dbReference type="ARBA" id="ARBA00054658"/>
    </source>
</evidence>
<dbReference type="PROSITE" id="PS51471">
    <property type="entry name" value="FE2OG_OXY"/>
    <property type="match status" value="1"/>
</dbReference>
<comment type="function">
    <text evidence="3">2-oxoglutarate-dependent dioxygenase essential for auxin catabolism and maintenance of auxin homeostasis in reproductive organs. Catalyzes the irreversible oxidation of indole-3-acetic acid (IAA) to the biologically inactive 2-oxoindole-3-acetic acid (OxIAA).</text>
</comment>
<comment type="similarity">
    <text evidence="6">Belongs to the iron/ascorbate-dependent oxidoreductase family.</text>
</comment>
<proteinExistence type="inferred from homology"/>
<dbReference type="Pfam" id="PF14226">
    <property type="entry name" value="DIOX_N"/>
    <property type="match status" value="1"/>
</dbReference>
<keyword evidence="1 6" id="KW-0479">Metal-binding</keyword>
<evidence type="ECO:0000313" key="9">
    <source>
        <dbReference type="Proteomes" id="UP001279734"/>
    </source>
</evidence>
<sequence>MAGQIPVIDLEDFPRESEKLREACEKWGCCRIINHGVPPTLMSEMKTLVGSLLDLPVEIKRRNTDAVAGSGYMARSEVNPLYEALGLYDVGSAEAVDTFCSQLEAFPHQRKTIELYAEAIYKLTMNIGRKLAMSYGVAGDVFNGWNCQFRINKYSFTQETIGSSGVQIHTDSGFLTILQDDENVSGLEVMDQSGSFIAIDPWPGTLVLNLGDIATVWSNGRLHTVKHRVQCREATTRLSIATFLAPPKDMLLEAPPEFVDSQHPRLYAPFTYEHFRNLRSAGKLHAGEALELLRCKN</sequence>
<dbReference type="InterPro" id="IPR044861">
    <property type="entry name" value="IPNS-like_FE2OG_OXY"/>
</dbReference>
<dbReference type="GO" id="GO:0046872">
    <property type="term" value="F:metal ion binding"/>
    <property type="evidence" value="ECO:0007669"/>
    <property type="project" value="UniProtKB-KW"/>
</dbReference>
<protein>
    <recommendedName>
        <fullName evidence="4">2-oxoglutarate-dependent dioxygenase DAO</fullName>
    </recommendedName>
    <alternativeName>
        <fullName evidence="5">Protein DIOXYGENASE FOR AUXIN OXIDATION</fullName>
    </alternativeName>
</protein>
<keyword evidence="6" id="KW-0560">Oxidoreductase</keyword>
<comment type="caution">
    <text evidence="8">The sequence shown here is derived from an EMBL/GenBank/DDBJ whole genome shotgun (WGS) entry which is preliminary data.</text>
</comment>
<dbReference type="AlphaFoldDB" id="A0AAD3XRL4"/>
<evidence type="ECO:0000256" key="1">
    <source>
        <dbReference type="ARBA" id="ARBA00022723"/>
    </source>
</evidence>
<evidence type="ECO:0000256" key="4">
    <source>
        <dbReference type="ARBA" id="ARBA00074102"/>
    </source>
</evidence>
<accession>A0AAD3XRL4</accession>
<dbReference type="SUPFAM" id="SSF51197">
    <property type="entry name" value="Clavaminate synthase-like"/>
    <property type="match status" value="1"/>
</dbReference>
<dbReference type="InterPro" id="IPR005123">
    <property type="entry name" value="Oxoglu/Fe-dep_dioxygenase_dom"/>
</dbReference>
<dbReference type="PANTHER" id="PTHR47990">
    <property type="entry name" value="2-OXOGLUTARATE (2OG) AND FE(II)-DEPENDENT OXYGENASE SUPERFAMILY PROTEIN-RELATED"/>
    <property type="match status" value="1"/>
</dbReference>
<gene>
    <name evidence="8" type="ORF">Nepgr_016778</name>
</gene>
<dbReference type="InterPro" id="IPR027443">
    <property type="entry name" value="IPNS-like_sf"/>
</dbReference>
<dbReference type="EMBL" id="BSYO01000014">
    <property type="protein sequence ID" value="GMH14937.1"/>
    <property type="molecule type" value="Genomic_DNA"/>
</dbReference>
<dbReference type="InterPro" id="IPR050231">
    <property type="entry name" value="Iron_ascorbate_oxido_reductase"/>
</dbReference>
<keyword evidence="9" id="KW-1185">Reference proteome</keyword>
<feature type="domain" description="Fe2OG dioxygenase" evidence="7">
    <location>
        <begin position="144"/>
        <end position="246"/>
    </location>
</feature>
<dbReference type="InterPro" id="IPR026992">
    <property type="entry name" value="DIOX_N"/>
</dbReference>
<evidence type="ECO:0000259" key="7">
    <source>
        <dbReference type="PROSITE" id="PS51471"/>
    </source>
</evidence>
<dbReference type="FunFam" id="2.60.120.330:FF:000017">
    <property type="entry name" value="2-oxoglutarate-dependent dioxygenase DAO"/>
    <property type="match status" value="1"/>
</dbReference>